<feature type="region of interest" description="Disordered" evidence="1">
    <location>
        <begin position="1"/>
        <end position="20"/>
    </location>
</feature>
<dbReference type="EMBL" id="LN899821">
    <property type="protein sequence ID" value="CUV21081.1"/>
    <property type="molecule type" value="Genomic_DNA"/>
</dbReference>
<name>A0A0S4UGX4_RALSL</name>
<feature type="domain" description="DUF746" evidence="2">
    <location>
        <begin position="111"/>
        <end position="169"/>
    </location>
</feature>
<evidence type="ECO:0000256" key="1">
    <source>
        <dbReference type="SAM" id="MobiDB-lite"/>
    </source>
</evidence>
<reference evidence="3" key="1">
    <citation type="submission" date="2015-10" db="EMBL/GenBank/DDBJ databases">
        <authorList>
            <person name="Gilbert D.G."/>
        </authorList>
    </citation>
    <scope>NUCLEOTIDE SEQUENCE</scope>
    <source>
        <strain evidence="3">Phyl III-seqv23</strain>
    </source>
</reference>
<proteinExistence type="predicted"/>
<accession>A0A0S4UGX4</accession>
<evidence type="ECO:0000259" key="2">
    <source>
        <dbReference type="Pfam" id="PF05344"/>
    </source>
</evidence>
<organism evidence="3">
    <name type="scientific">Ralstonia solanacearum</name>
    <name type="common">Pseudomonas solanacearum</name>
    <dbReference type="NCBI Taxonomy" id="305"/>
    <lineage>
        <taxon>Bacteria</taxon>
        <taxon>Pseudomonadati</taxon>
        <taxon>Pseudomonadota</taxon>
        <taxon>Betaproteobacteria</taxon>
        <taxon>Burkholderiales</taxon>
        <taxon>Burkholderiaceae</taxon>
        <taxon>Ralstonia</taxon>
        <taxon>Ralstonia solanacearum species complex</taxon>
    </lineage>
</organism>
<dbReference type="AlphaFoldDB" id="A0A0S4UGX4"/>
<evidence type="ECO:0000313" key="3">
    <source>
        <dbReference type="EMBL" id="CUV21081.1"/>
    </source>
</evidence>
<gene>
    <name evidence="3" type="ORF">PSS4_v1_2170002</name>
</gene>
<dbReference type="InterPro" id="IPR008008">
    <property type="entry name" value="DUF746"/>
</dbReference>
<dbReference type="Pfam" id="PF05344">
    <property type="entry name" value="DUF746"/>
    <property type="match status" value="2"/>
</dbReference>
<sequence length="486" mass="54577">MSDQHSLHEMTSQSGPHRKFDATLPLSAAHQAYPDSEDPQLTAYVQGLLAEYHSKHSTPVPPCPGCGSNDTRYHCRPNRFVPLPLFRCRSCKRTYSRVTGSPLARLRHVGKMPAFIRLLSQQISLEEVSFRLCLDVECISNWLARFRQLILLHDPSGQWESRVRLGIKFQFSGTCSRCEYTGPFRHGGPALTGERRVICPSCRGVFPADQLGLPGEAPEVVVVHDPMTTALRRRGRARQEHMTSVPAQVAAVAKLPMRKVTASKAMGPPALPDVRPERFDIHLPVKRRGAQARVVEETPELTAFLEAAITRAFSLDHEPPVCPRCGSSNTRFASKPRSDRDVPKFACHGCGRHFNRLVGTPLARLTRKDALPPFIRLLSQQRPLHDAIDALKLDERIAKQWVGKFRSWLLQLDPSGHYEAMVRLGLKPAAPILFCSGCQDMRQVTFFGYVQGSTHLPYERRIRRFRCQTCQTILSSAPQAESSERS</sequence>
<protein>
    <recommendedName>
        <fullName evidence="2">DUF746 domain-containing protein</fullName>
    </recommendedName>
</protein>
<feature type="domain" description="DUF746" evidence="2">
    <location>
        <begin position="374"/>
        <end position="430"/>
    </location>
</feature>